<dbReference type="AlphaFoldDB" id="Q0I1F7"/>
<organism evidence="3">
    <name type="scientific">Histophilus somni (strain 129Pt)</name>
    <name type="common">Haemophilus somnus</name>
    <dbReference type="NCBI Taxonomy" id="205914"/>
    <lineage>
        <taxon>Bacteria</taxon>
        <taxon>Pseudomonadati</taxon>
        <taxon>Pseudomonadota</taxon>
        <taxon>Gammaproteobacteria</taxon>
        <taxon>Pasteurellales</taxon>
        <taxon>Pasteurellaceae</taxon>
        <taxon>Histophilus</taxon>
    </lineage>
</organism>
<evidence type="ECO:0000256" key="1">
    <source>
        <dbReference type="ARBA" id="ARBA00023002"/>
    </source>
</evidence>
<dbReference type="EMBL" id="CP000436">
    <property type="protein sequence ID" value="ABI24614.1"/>
    <property type="molecule type" value="Genomic_DNA"/>
</dbReference>
<dbReference type="KEGG" id="hso:HS_0336"/>
<protein>
    <submittedName>
        <fullName evidence="3">NAD(P)H dehydrogenase (Quinone)</fullName>
        <ecNumber evidence="3">1.6.5.2</ecNumber>
    </submittedName>
</protein>
<reference evidence="3" key="1">
    <citation type="submission" date="2006-08" db="EMBL/GenBank/DDBJ databases">
        <title>Complete genome sequence of Haemophilus somnus 129PT.</title>
        <authorList>
            <person name="Copeland A."/>
            <person name="Lucas S."/>
            <person name="Lapidus A."/>
            <person name="Barry K."/>
            <person name="Glavina del Rio T."/>
            <person name="Hammon N."/>
            <person name="Dalin E."/>
            <person name="Tice H."/>
            <person name="Pitluck S."/>
            <person name="Brettin T.S."/>
            <person name="Bruce D."/>
            <person name="Challacombe J.F."/>
            <person name="Chertkov O."/>
            <person name="Detter J.C."/>
            <person name="Gilna P."/>
            <person name="Han S."/>
            <person name="Misra M."/>
            <person name="Tapia R."/>
            <person name="Thayer N.N."/>
            <person name="Xie G."/>
            <person name="Inzana T.J."/>
            <person name="Duncan A.J."/>
            <person name="Siddaramppa S."/>
            <person name="Richardson P."/>
        </authorList>
    </citation>
    <scope>NUCLEOTIDE SEQUENCE</scope>
    <source>
        <strain evidence="3">129PT</strain>
    </source>
</reference>
<accession>Q0I1F7</accession>
<proteinExistence type="predicted"/>
<dbReference type="InterPro" id="IPR046980">
    <property type="entry name" value="KefG/KefF"/>
</dbReference>
<evidence type="ECO:0000313" key="3">
    <source>
        <dbReference type="EMBL" id="ABI24614.1"/>
    </source>
</evidence>
<feature type="domain" description="Flavodoxin-like fold" evidence="2">
    <location>
        <begin position="21"/>
        <end position="194"/>
    </location>
</feature>
<gene>
    <name evidence="3" type="primary">kefF</name>
    <name evidence="3" type="ordered locus">HS_0336</name>
</gene>
<sequence>MSLLNIIKSFFSSKKEQAMPNILVISGHSNLQQSTANSAILGELANNLPNAEIRKLDELYPDFNINIEAEQAALLKADIIIWQFPVNWYHFPAIMQKWLSDVFTYGFAYGSEQKLTGKKLYISCTTASPEEAYQHDGAQKHTIEEFSYAYQQTAALCGLEFCGIIHSGNMLYIPGMNTEEDKENVIAKAKQHAERLVSAVK</sequence>
<dbReference type="GO" id="GO:0009055">
    <property type="term" value="F:electron transfer activity"/>
    <property type="evidence" value="ECO:0007669"/>
    <property type="project" value="TreeGrafter"/>
</dbReference>
<dbReference type="GO" id="GO:0010181">
    <property type="term" value="F:FMN binding"/>
    <property type="evidence" value="ECO:0007669"/>
    <property type="project" value="TreeGrafter"/>
</dbReference>
<name>Q0I1F7_HISS1</name>
<dbReference type="InterPro" id="IPR003680">
    <property type="entry name" value="Flavodoxin_fold"/>
</dbReference>
<dbReference type="eggNOG" id="COG2249">
    <property type="taxonomic scope" value="Bacteria"/>
</dbReference>
<dbReference type="GO" id="GO:0003955">
    <property type="term" value="F:NAD(P)H dehydrogenase (quinone) activity"/>
    <property type="evidence" value="ECO:0007669"/>
    <property type="project" value="UniProtKB-EC"/>
</dbReference>
<dbReference type="SUPFAM" id="SSF52218">
    <property type="entry name" value="Flavoproteins"/>
    <property type="match status" value="1"/>
</dbReference>
<evidence type="ECO:0000259" key="2">
    <source>
        <dbReference type="Pfam" id="PF02525"/>
    </source>
</evidence>
<dbReference type="Pfam" id="PF02525">
    <property type="entry name" value="Flavodoxin_2"/>
    <property type="match status" value="1"/>
</dbReference>
<dbReference type="EC" id="1.6.5.2" evidence="3"/>
<dbReference type="PANTHER" id="PTHR47307:SF1">
    <property type="entry name" value="GLUTATHIONE-REGULATED POTASSIUM-EFFLUX SYSTEM ANCILLARY PROTEIN KEFG"/>
    <property type="match status" value="1"/>
</dbReference>
<dbReference type="Gene3D" id="3.40.50.360">
    <property type="match status" value="1"/>
</dbReference>
<dbReference type="InterPro" id="IPR029039">
    <property type="entry name" value="Flavoprotein-like_sf"/>
</dbReference>
<keyword evidence="1 3" id="KW-0560">Oxidoreductase</keyword>
<dbReference type="HOGENOM" id="CLU_058643_0_2_6"/>
<dbReference type="PANTHER" id="PTHR47307">
    <property type="entry name" value="GLUTATHIONE-REGULATED POTASSIUM-EFFLUX SYSTEM ANCILLARY PROTEIN KEFG"/>
    <property type="match status" value="1"/>
</dbReference>